<dbReference type="Proteomes" id="UP001162992">
    <property type="component" value="Chromosome 1"/>
</dbReference>
<protein>
    <submittedName>
        <fullName evidence="1">Uncharacterized protein</fullName>
    </submittedName>
</protein>
<sequence>MPRDHFQLELGNNRYFQNHYQIQDIVLDKNWLIGSFGGISIAPFLLFLLVLTFLVATCSYRLPKKLGSPRKSGIFQSPLRQDVKNLPEQEEKELQSINIQQFLLQDLKKATHNFSTMIGEGGFGVVYHGCLTDVQQVAIKVRSASSFQGIREFTTELKLLSDIQHENLVPLIGFCAAEQQQILVYPYMSNGSLQDRLYGKAALRKCLDWQTRLSIALGAAQGLHYLHTGGHRCIIHRDIKSSNILLDDRMVAKVADFGFSKYAPQEGDSIASLEVRGTTGYLDPEYYVTQKLTVKSDIFSFGVVLLEIICGREPLNIHRPRVEWSLIEWARLFITNSNIQAIVDPAISSSYTPEAMWRVVEIALCSVEHHSARRPNMSDIIRELEDALIIENNASQYMGSIESVASGFRSSSSFKIPANSSFNLQFPVPITSQTS</sequence>
<evidence type="ECO:0000313" key="1">
    <source>
        <dbReference type="EMBL" id="KAJ7571025.1"/>
    </source>
</evidence>
<evidence type="ECO:0000313" key="2">
    <source>
        <dbReference type="Proteomes" id="UP001162992"/>
    </source>
</evidence>
<comment type="caution">
    <text evidence="1">The sequence shown here is derived from an EMBL/GenBank/DDBJ whole genome shotgun (WGS) entry which is preliminary data.</text>
</comment>
<gene>
    <name evidence="1" type="ORF">O6H91_01G145700</name>
</gene>
<keyword evidence="2" id="KW-1185">Reference proteome</keyword>
<proteinExistence type="predicted"/>
<name>A0ACC2EXE7_DIPCM</name>
<dbReference type="EMBL" id="CM055092">
    <property type="protein sequence ID" value="KAJ7571025.1"/>
    <property type="molecule type" value="Genomic_DNA"/>
</dbReference>
<reference evidence="2" key="1">
    <citation type="journal article" date="2024" name="Proc. Natl. Acad. Sci. U.S.A.">
        <title>Extraordinary preservation of gene collinearity over three hundred million years revealed in homosporous lycophytes.</title>
        <authorList>
            <person name="Li C."/>
            <person name="Wickell D."/>
            <person name="Kuo L.Y."/>
            <person name="Chen X."/>
            <person name="Nie B."/>
            <person name="Liao X."/>
            <person name="Peng D."/>
            <person name="Ji J."/>
            <person name="Jenkins J."/>
            <person name="Williams M."/>
            <person name="Shu S."/>
            <person name="Plott C."/>
            <person name="Barry K."/>
            <person name="Rajasekar S."/>
            <person name="Grimwood J."/>
            <person name="Han X."/>
            <person name="Sun S."/>
            <person name="Hou Z."/>
            <person name="He W."/>
            <person name="Dai G."/>
            <person name="Sun C."/>
            <person name="Schmutz J."/>
            <person name="Leebens-Mack J.H."/>
            <person name="Li F.W."/>
            <person name="Wang L."/>
        </authorList>
    </citation>
    <scope>NUCLEOTIDE SEQUENCE [LARGE SCALE GENOMIC DNA]</scope>
    <source>
        <strain evidence="2">cv. PW_Plant_1</strain>
    </source>
</reference>
<accession>A0ACC2EXE7</accession>
<organism evidence="1 2">
    <name type="scientific">Diphasiastrum complanatum</name>
    <name type="common">Issler's clubmoss</name>
    <name type="synonym">Lycopodium complanatum</name>
    <dbReference type="NCBI Taxonomy" id="34168"/>
    <lineage>
        <taxon>Eukaryota</taxon>
        <taxon>Viridiplantae</taxon>
        <taxon>Streptophyta</taxon>
        <taxon>Embryophyta</taxon>
        <taxon>Tracheophyta</taxon>
        <taxon>Lycopodiopsida</taxon>
        <taxon>Lycopodiales</taxon>
        <taxon>Lycopodiaceae</taxon>
        <taxon>Lycopodioideae</taxon>
        <taxon>Diphasiastrum</taxon>
    </lineage>
</organism>